<sequence>MAEGTFISASSFEYWLNKAVEWGNTTTLESQQDVCLHLPKLQAFLKQVSGAIQHMNVTSVLKLFPLIGQLLGRLCWNPFVVAHEESHQNLLHCLWCLYSAEPENAVELKANEWIWTLLQSLTGVDHEVRSFVQSLHYPDEEYHSKLLKNMVSSLVKELQGCQCDRSSLFPRLPPDRLRGYSVRCLPIVTLPEAFPLVEALLTCHEDGLDESLSAEFLESVSNGLLQKKIFLSEAAVMSLWLRSLPSLEQGFFHLTETLISQPCASLLEVEAIITDSLLPKAAACHPSLFRVIDDFFRTMLLESDGHPKIIIIIQAFTRCFVQALLQMQPQMPLKIYFPCNHQSLVMVLLVNPSEMPSAAWSQHLMSIIQILKGIVEDKEVTRTSVNLFENWFLLVHFGDWVNVAFQQLMMADNISEMLLWLLMFYYEPHMENQKENHSQENMKSVYNQIKTLSNTSTLNLEDLRTALFTGNLCTEQNHLKELINHLLVSFLLFSAGGHKIAKESVQLFTLAGAATGGISELLASTAHRLKNKRCGASKNDTVQSTIELLQQQLLETQSERVQSNDILH</sequence>
<organism evidence="1 2">
    <name type="scientific">Scyliorhinus torazame</name>
    <name type="common">Cloudy catshark</name>
    <name type="synonym">Catulus torazame</name>
    <dbReference type="NCBI Taxonomy" id="75743"/>
    <lineage>
        <taxon>Eukaryota</taxon>
        <taxon>Metazoa</taxon>
        <taxon>Chordata</taxon>
        <taxon>Craniata</taxon>
        <taxon>Vertebrata</taxon>
        <taxon>Chondrichthyes</taxon>
        <taxon>Elasmobranchii</taxon>
        <taxon>Galeomorphii</taxon>
        <taxon>Galeoidea</taxon>
        <taxon>Carcharhiniformes</taxon>
        <taxon>Scyliorhinidae</taxon>
        <taxon>Scyliorhinus</taxon>
    </lineage>
</organism>
<dbReference type="STRING" id="75743.A0A401NSJ7"/>
<dbReference type="OrthoDB" id="10046159at2759"/>
<dbReference type="Proteomes" id="UP000288216">
    <property type="component" value="Unassembled WGS sequence"/>
</dbReference>
<dbReference type="EMBL" id="BFAA01002700">
    <property type="protein sequence ID" value="GCB63846.1"/>
    <property type="molecule type" value="Genomic_DNA"/>
</dbReference>
<dbReference type="GO" id="GO:0034599">
    <property type="term" value="P:cellular response to oxidative stress"/>
    <property type="evidence" value="ECO:0007669"/>
    <property type="project" value="TreeGrafter"/>
</dbReference>
<dbReference type="Pfam" id="PF02106">
    <property type="entry name" value="Fanconi_C"/>
    <property type="match status" value="1"/>
</dbReference>
<dbReference type="AlphaFoldDB" id="A0A401NSJ7"/>
<dbReference type="GO" id="GO:0036297">
    <property type="term" value="P:interstrand cross-link repair"/>
    <property type="evidence" value="ECO:0007669"/>
    <property type="project" value="InterPro"/>
</dbReference>
<name>A0A401NSJ7_SCYTO</name>
<reference evidence="1 2" key="1">
    <citation type="journal article" date="2018" name="Nat. Ecol. Evol.">
        <title>Shark genomes provide insights into elasmobranch evolution and the origin of vertebrates.</title>
        <authorList>
            <person name="Hara Y"/>
            <person name="Yamaguchi K"/>
            <person name="Onimaru K"/>
            <person name="Kadota M"/>
            <person name="Koyanagi M"/>
            <person name="Keeley SD"/>
            <person name="Tatsumi K"/>
            <person name="Tanaka K"/>
            <person name="Motone F"/>
            <person name="Kageyama Y"/>
            <person name="Nozu R"/>
            <person name="Adachi N"/>
            <person name="Nishimura O"/>
            <person name="Nakagawa R"/>
            <person name="Tanegashima C"/>
            <person name="Kiyatake I"/>
            <person name="Matsumoto R"/>
            <person name="Murakumo K"/>
            <person name="Nishida K"/>
            <person name="Terakita A"/>
            <person name="Kuratani S"/>
            <person name="Sato K"/>
            <person name="Hyodo S Kuraku.S."/>
        </authorList>
    </citation>
    <scope>NUCLEOTIDE SEQUENCE [LARGE SCALE GENOMIC DNA]</scope>
</reference>
<dbReference type="PRINTS" id="PR00494">
    <property type="entry name" value="FANCONICGENE"/>
</dbReference>
<dbReference type="GO" id="GO:0006289">
    <property type="term" value="P:nucleotide-excision repair"/>
    <property type="evidence" value="ECO:0007669"/>
    <property type="project" value="TreeGrafter"/>
</dbReference>
<dbReference type="PANTHER" id="PTHR16798">
    <property type="entry name" value="FANCONI ANEMIA GROUP C PROTEIN FANCC"/>
    <property type="match status" value="1"/>
</dbReference>
<proteinExistence type="predicted"/>
<protein>
    <recommendedName>
        <fullName evidence="3">Fanconi anemia group C protein homolog</fullName>
    </recommendedName>
</protein>
<evidence type="ECO:0000313" key="2">
    <source>
        <dbReference type="Proteomes" id="UP000288216"/>
    </source>
</evidence>
<accession>A0A401NSJ7</accession>
<keyword evidence="2" id="KW-1185">Reference proteome</keyword>
<gene>
    <name evidence="1" type="ORF">scyTo_0007450</name>
</gene>
<dbReference type="InterPro" id="IPR000686">
    <property type="entry name" value="FANCC"/>
</dbReference>
<dbReference type="OMA" id="IQAFTRC"/>
<dbReference type="GO" id="GO:0043240">
    <property type="term" value="C:Fanconi anaemia nuclear complex"/>
    <property type="evidence" value="ECO:0007669"/>
    <property type="project" value="InterPro"/>
</dbReference>
<dbReference type="PANTHER" id="PTHR16798:SF0">
    <property type="entry name" value="FANCONI ANEMIA GROUP C PROTEIN"/>
    <property type="match status" value="1"/>
</dbReference>
<comment type="caution">
    <text evidence="1">The sequence shown here is derived from an EMBL/GenBank/DDBJ whole genome shotgun (WGS) entry which is preliminary data.</text>
</comment>
<evidence type="ECO:0000313" key="1">
    <source>
        <dbReference type="EMBL" id="GCB63846.1"/>
    </source>
</evidence>
<evidence type="ECO:0008006" key="3">
    <source>
        <dbReference type="Google" id="ProtNLM"/>
    </source>
</evidence>